<dbReference type="AlphaFoldDB" id="A0A365NZA7"/>
<dbReference type="EMBL" id="QLST01000016">
    <property type="protein sequence ID" value="RBA27578.1"/>
    <property type="molecule type" value="Genomic_DNA"/>
</dbReference>
<comment type="caution">
    <text evidence="3">The sequence shown here is derived from an EMBL/GenBank/DDBJ whole genome shotgun (WGS) entry which is preliminary data.</text>
</comment>
<organism evidence="3 4">
    <name type="scientific">Flavobacterium tibetense</name>
    <dbReference type="NCBI Taxonomy" id="2233533"/>
    <lineage>
        <taxon>Bacteria</taxon>
        <taxon>Pseudomonadati</taxon>
        <taxon>Bacteroidota</taxon>
        <taxon>Flavobacteriia</taxon>
        <taxon>Flavobacteriales</taxon>
        <taxon>Flavobacteriaceae</taxon>
        <taxon>Flavobacterium</taxon>
    </lineage>
</organism>
<accession>A0A365NZA7</accession>
<feature type="region of interest" description="Disordered" evidence="1">
    <location>
        <begin position="78"/>
        <end position="101"/>
    </location>
</feature>
<evidence type="ECO:0000256" key="1">
    <source>
        <dbReference type="SAM" id="MobiDB-lite"/>
    </source>
</evidence>
<evidence type="ECO:0000313" key="3">
    <source>
        <dbReference type="EMBL" id="RBA27578.1"/>
    </source>
</evidence>
<gene>
    <name evidence="3" type="ORF">DPN68_11415</name>
</gene>
<keyword evidence="4" id="KW-1185">Reference proteome</keyword>
<name>A0A365NZA7_9FLAO</name>
<proteinExistence type="predicted"/>
<protein>
    <submittedName>
        <fullName evidence="3">Uncharacterized protein</fullName>
    </submittedName>
</protein>
<feature type="transmembrane region" description="Helical" evidence="2">
    <location>
        <begin position="110"/>
        <end position="128"/>
    </location>
</feature>
<evidence type="ECO:0000256" key="2">
    <source>
        <dbReference type="SAM" id="Phobius"/>
    </source>
</evidence>
<keyword evidence="2" id="KW-0472">Membrane</keyword>
<evidence type="ECO:0000313" key="4">
    <source>
        <dbReference type="Proteomes" id="UP000253319"/>
    </source>
</evidence>
<reference evidence="3 4" key="1">
    <citation type="submission" date="2018-06" db="EMBL/GenBank/DDBJ databases">
        <title>Flavobacterium tibetense sp. nov., isolated from a wetland YonghuCo on Tibetan Plateau.</title>
        <authorList>
            <person name="Xing P."/>
            <person name="Phurbu D."/>
            <person name="Lu H."/>
        </authorList>
    </citation>
    <scope>NUCLEOTIDE SEQUENCE [LARGE SCALE GENOMIC DNA]</scope>
    <source>
        <strain evidence="3 4">YH5</strain>
    </source>
</reference>
<dbReference type="Proteomes" id="UP000253319">
    <property type="component" value="Unassembled WGS sequence"/>
</dbReference>
<feature type="compositionally biased region" description="Low complexity" evidence="1">
    <location>
        <begin position="78"/>
        <end position="93"/>
    </location>
</feature>
<dbReference type="RefSeq" id="WP_113989778.1">
    <property type="nucleotide sequence ID" value="NZ_QLST01000016.1"/>
</dbReference>
<sequence length="252" mass="28409">MQANYGENEIKFLLQKVRIFNPDIGTYQIFAITDNFDYAVKLSNGKILLKLEELQDDERDALIAERLQEIANRFVSSTIPTTSQQHTTTESKQATPQTQPAKKKSSIGKTILIIIIVIIVIIGGLIFINNTNHNSSGYNSGSSYQEKVMTVEEIERSQPKKFLSANGTYNENFWGNKIKIQGRIKNSATVAIYKDAVIKVTYYSKTKTVLGSENYTIYEVFSPHSTKNFELKVTKYKNVNSIGLDIVNAIAY</sequence>
<keyword evidence="2" id="KW-1133">Transmembrane helix</keyword>
<dbReference type="OrthoDB" id="9764015at2"/>
<keyword evidence="2" id="KW-0812">Transmembrane</keyword>